<protein>
    <submittedName>
        <fullName evidence="1">Uncharacterized protein</fullName>
    </submittedName>
</protein>
<dbReference type="Proteomes" id="UP000004995">
    <property type="component" value="Unassembled WGS sequence"/>
</dbReference>
<dbReference type="HOGENOM" id="CLU_2709518_0_0_1"/>
<keyword evidence="2" id="KW-1185">Reference proteome</keyword>
<dbReference type="AlphaFoldDB" id="K3YMI6"/>
<evidence type="ECO:0000313" key="1">
    <source>
        <dbReference type="EnsemblPlants" id="KQL02110"/>
    </source>
</evidence>
<dbReference type="Gramene" id="KQL02110">
    <property type="protein sequence ID" value="KQL02110"/>
    <property type="gene ID" value="SETIT_015466mg"/>
</dbReference>
<dbReference type="InParanoid" id="K3YMI6"/>
<evidence type="ECO:0000313" key="2">
    <source>
        <dbReference type="Proteomes" id="UP000004995"/>
    </source>
</evidence>
<accession>K3YMI6</accession>
<sequence length="73" mass="8645">MHKKLYYCLDVHMFQYVVFTIRFQSVCVQVGHKQSDYEADDIGYREDREQRFINQLVFLGHVAAQSIAKFPVS</sequence>
<proteinExistence type="predicted"/>
<name>K3YMI6_SETIT</name>
<dbReference type="EMBL" id="AGNK02003916">
    <property type="status" value="NOT_ANNOTATED_CDS"/>
    <property type="molecule type" value="Genomic_DNA"/>
</dbReference>
<reference evidence="1" key="2">
    <citation type="submission" date="2018-08" db="UniProtKB">
        <authorList>
            <consortium name="EnsemblPlants"/>
        </authorList>
    </citation>
    <scope>IDENTIFICATION</scope>
    <source>
        <strain evidence="1">Yugu1</strain>
    </source>
</reference>
<organism evidence="1 2">
    <name type="scientific">Setaria italica</name>
    <name type="common">Foxtail millet</name>
    <name type="synonym">Panicum italicum</name>
    <dbReference type="NCBI Taxonomy" id="4555"/>
    <lineage>
        <taxon>Eukaryota</taxon>
        <taxon>Viridiplantae</taxon>
        <taxon>Streptophyta</taxon>
        <taxon>Embryophyta</taxon>
        <taxon>Tracheophyta</taxon>
        <taxon>Spermatophyta</taxon>
        <taxon>Magnoliopsida</taxon>
        <taxon>Liliopsida</taxon>
        <taxon>Poales</taxon>
        <taxon>Poaceae</taxon>
        <taxon>PACMAD clade</taxon>
        <taxon>Panicoideae</taxon>
        <taxon>Panicodae</taxon>
        <taxon>Paniceae</taxon>
        <taxon>Cenchrinae</taxon>
        <taxon>Setaria</taxon>
    </lineage>
</organism>
<reference evidence="2" key="1">
    <citation type="journal article" date="2012" name="Nat. Biotechnol.">
        <title>Reference genome sequence of the model plant Setaria.</title>
        <authorList>
            <person name="Bennetzen J.L."/>
            <person name="Schmutz J."/>
            <person name="Wang H."/>
            <person name="Percifield R."/>
            <person name="Hawkins J."/>
            <person name="Pontaroli A.C."/>
            <person name="Estep M."/>
            <person name="Feng L."/>
            <person name="Vaughn J.N."/>
            <person name="Grimwood J."/>
            <person name="Jenkins J."/>
            <person name="Barry K."/>
            <person name="Lindquist E."/>
            <person name="Hellsten U."/>
            <person name="Deshpande S."/>
            <person name="Wang X."/>
            <person name="Wu X."/>
            <person name="Mitros T."/>
            <person name="Triplett J."/>
            <person name="Yang X."/>
            <person name="Ye C.Y."/>
            <person name="Mauro-Herrera M."/>
            <person name="Wang L."/>
            <person name="Li P."/>
            <person name="Sharma M."/>
            <person name="Sharma R."/>
            <person name="Ronald P.C."/>
            <person name="Panaud O."/>
            <person name="Kellogg E.A."/>
            <person name="Brutnell T.P."/>
            <person name="Doust A.N."/>
            <person name="Tuskan G.A."/>
            <person name="Rokhsar D."/>
            <person name="Devos K.M."/>
        </authorList>
    </citation>
    <scope>NUCLEOTIDE SEQUENCE [LARGE SCALE GENOMIC DNA]</scope>
    <source>
        <strain evidence="2">cv. Yugu1</strain>
    </source>
</reference>
<dbReference type="EnsemblPlants" id="KQL02110">
    <property type="protein sequence ID" value="KQL02110"/>
    <property type="gene ID" value="SETIT_015466mg"/>
</dbReference>